<dbReference type="OrthoDB" id="4350011at2"/>
<dbReference type="RefSeq" id="WP_110470291.1">
    <property type="nucleotide sequence ID" value="NZ_QJSP01000008.1"/>
</dbReference>
<organism evidence="5 6">
    <name type="scientific">Williamsia limnetica</name>
    <dbReference type="NCBI Taxonomy" id="882452"/>
    <lineage>
        <taxon>Bacteria</taxon>
        <taxon>Bacillati</taxon>
        <taxon>Actinomycetota</taxon>
        <taxon>Actinomycetes</taxon>
        <taxon>Mycobacteriales</taxon>
        <taxon>Nocardiaceae</taxon>
        <taxon>Williamsia</taxon>
    </lineage>
</organism>
<dbReference type="InterPro" id="IPR018062">
    <property type="entry name" value="HTH_AraC-typ_CS"/>
</dbReference>
<dbReference type="PROSITE" id="PS01124">
    <property type="entry name" value="HTH_ARAC_FAMILY_2"/>
    <property type="match status" value="1"/>
</dbReference>
<feature type="domain" description="HTH araC/xylS-type" evidence="4">
    <location>
        <begin position="214"/>
        <end position="312"/>
    </location>
</feature>
<dbReference type="SUPFAM" id="SSF52317">
    <property type="entry name" value="Class I glutamine amidotransferase-like"/>
    <property type="match status" value="1"/>
</dbReference>
<evidence type="ECO:0000313" key="6">
    <source>
        <dbReference type="Proteomes" id="UP000247591"/>
    </source>
</evidence>
<dbReference type="PANTHER" id="PTHR43130">
    <property type="entry name" value="ARAC-FAMILY TRANSCRIPTIONAL REGULATOR"/>
    <property type="match status" value="1"/>
</dbReference>
<keyword evidence="2" id="KW-0238">DNA-binding</keyword>
<dbReference type="CDD" id="cd03137">
    <property type="entry name" value="GATase1_AraC_1"/>
    <property type="match status" value="1"/>
</dbReference>
<proteinExistence type="predicted"/>
<dbReference type="InterPro" id="IPR018060">
    <property type="entry name" value="HTH_AraC"/>
</dbReference>
<dbReference type="PROSITE" id="PS00041">
    <property type="entry name" value="HTH_ARAC_FAMILY_1"/>
    <property type="match status" value="1"/>
</dbReference>
<evidence type="ECO:0000313" key="5">
    <source>
        <dbReference type="EMBL" id="PYE16429.1"/>
    </source>
</evidence>
<keyword evidence="3" id="KW-0804">Transcription</keyword>
<sequence>MLRSVAAVLQEPVAAFEYGVICEVFGVDRTDEGVPRFDFRVCAVNPGAPLNFTTGAQIIPQFGLDACADADLIAIPAGQVRADFNEEVLEVLRAADARGAYILSVCTGSFVVAAAGLLDGLSASTHWRYGKEMSELFPHVQVNTDVLYVEEGNIITSAGTAAGIDASLHLVRKEHGPTIANKIARRMVVPPQREGGQRQFVKAPVPVCDTDGFGEVLGWMLQNLSADIAIADLATRAHMSSRTFARRFADEVGTSPLRWLTEQRVLAAQSLLETTDLGIEEVARQVGFSSATLLRHHFAAIVGITPTAFRTRFGTAAS</sequence>
<accession>A0A318RL56</accession>
<protein>
    <submittedName>
        <fullName evidence="5">AraC family transcriptional regulator with amidase-like domain</fullName>
    </submittedName>
</protein>
<reference evidence="5 6" key="1">
    <citation type="submission" date="2018-06" db="EMBL/GenBank/DDBJ databases">
        <title>Genomic Encyclopedia of Type Strains, Phase IV (KMG-IV): sequencing the most valuable type-strain genomes for metagenomic binning, comparative biology and taxonomic classification.</title>
        <authorList>
            <person name="Goeker M."/>
        </authorList>
    </citation>
    <scope>NUCLEOTIDE SEQUENCE [LARGE SCALE GENOMIC DNA]</scope>
    <source>
        <strain evidence="5 6">DSM 45521</strain>
    </source>
</reference>
<evidence type="ECO:0000256" key="2">
    <source>
        <dbReference type="ARBA" id="ARBA00023125"/>
    </source>
</evidence>
<dbReference type="EMBL" id="QJSP01000008">
    <property type="protein sequence ID" value="PYE16429.1"/>
    <property type="molecule type" value="Genomic_DNA"/>
</dbReference>
<keyword evidence="1" id="KW-0805">Transcription regulation</keyword>
<dbReference type="GO" id="GO:0003700">
    <property type="term" value="F:DNA-binding transcription factor activity"/>
    <property type="evidence" value="ECO:0007669"/>
    <property type="project" value="InterPro"/>
</dbReference>
<dbReference type="InterPro" id="IPR009057">
    <property type="entry name" value="Homeodomain-like_sf"/>
</dbReference>
<dbReference type="Gene3D" id="3.40.50.880">
    <property type="match status" value="1"/>
</dbReference>
<evidence type="ECO:0000256" key="3">
    <source>
        <dbReference type="ARBA" id="ARBA00023163"/>
    </source>
</evidence>
<gene>
    <name evidence="5" type="ORF">DFR67_108180</name>
</gene>
<keyword evidence="6" id="KW-1185">Reference proteome</keyword>
<name>A0A318RL56_WILLI</name>
<evidence type="ECO:0000256" key="1">
    <source>
        <dbReference type="ARBA" id="ARBA00023015"/>
    </source>
</evidence>
<dbReference type="Pfam" id="PF12833">
    <property type="entry name" value="HTH_18"/>
    <property type="match status" value="1"/>
</dbReference>
<dbReference type="Pfam" id="PF01965">
    <property type="entry name" value="DJ-1_PfpI"/>
    <property type="match status" value="1"/>
</dbReference>
<dbReference type="SUPFAM" id="SSF46689">
    <property type="entry name" value="Homeodomain-like"/>
    <property type="match status" value="2"/>
</dbReference>
<comment type="caution">
    <text evidence="5">The sequence shown here is derived from an EMBL/GenBank/DDBJ whole genome shotgun (WGS) entry which is preliminary data.</text>
</comment>
<dbReference type="Gene3D" id="1.10.10.60">
    <property type="entry name" value="Homeodomain-like"/>
    <property type="match status" value="1"/>
</dbReference>
<dbReference type="Proteomes" id="UP000247591">
    <property type="component" value="Unassembled WGS sequence"/>
</dbReference>
<evidence type="ECO:0000259" key="4">
    <source>
        <dbReference type="PROSITE" id="PS01124"/>
    </source>
</evidence>
<dbReference type="GO" id="GO:0043565">
    <property type="term" value="F:sequence-specific DNA binding"/>
    <property type="evidence" value="ECO:0007669"/>
    <property type="project" value="InterPro"/>
</dbReference>
<dbReference type="InterPro" id="IPR052158">
    <property type="entry name" value="INH-QAR"/>
</dbReference>
<dbReference type="InterPro" id="IPR002818">
    <property type="entry name" value="DJ-1/PfpI"/>
</dbReference>
<dbReference type="SMART" id="SM00342">
    <property type="entry name" value="HTH_ARAC"/>
    <property type="match status" value="1"/>
</dbReference>
<dbReference type="PANTHER" id="PTHR43130:SF3">
    <property type="entry name" value="HTH-TYPE TRANSCRIPTIONAL REGULATOR RV1931C"/>
    <property type="match status" value="1"/>
</dbReference>
<dbReference type="InterPro" id="IPR029062">
    <property type="entry name" value="Class_I_gatase-like"/>
</dbReference>
<dbReference type="AlphaFoldDB" id="A0A318RL56"/>